<evidence type="ECO:0000313" key="2">
    <source>
        <dbReference type="Proteomes" id="UP001341281"/>
    </source>
</evidence>
<name>A0AAQ3TK71_PASNO</name>
<evidence type="ECO:0000313" key="1">
    <source>
        <dbReference type="EMBL" id="WVZ73687.1"/>
    </source>
</evidence>
<dbReference type="Proteomes" id="UP001341281">
    <property type="component" value="Chromosome 05"/>
</dbReference>
<proteinExistence type="predicted"/>
<gene>
    <name evidence="1" type="ORF">U9M48_021969</name>
</gene>
<keyword evidence="2" id="KW-1185">Reference proteome</keyword>
<accession>A0AAQ3TK71</accession>
<protein>
    <submittedName>
        <fullName evidence="1">Uncharacterized protein</fullName>
    </submittedName>
</protein>
<dbReference type="EMBL" id="CP144749">
    <property type="protein sequence ID" value="WVZ73687.1"/>
    <property type="molecule type" value="Genomic_DNA"/>
</dbReference>
<organism evidence="1 2">
    <name type="scientific">Paspalum notatum var. saurae</name>
    <dbReference type="NCBI Taxonomy" id="547442"/>
    <lineage>
        <taxon>Eukaryota</taxon>
        <taxon>Viridiplantae</taxon>
        <taxon>Streptophyta</taxon>
        <taxon>Embryophyta</taxon>
        <taxon>Tracheophyta</taxon>
        <taxon>Spermatophyta</taxon>
        <taxon>Magnoliopsida</taxon>
        <taxon>Liliopsida</taxon>
        <taxon>Poales</taxon>
        <taxon>Poaceae</taxon>
        <taxon>PACMAD clade</taxon>
        <taxon>Panicoideae</taxon>
        <taxon>Andropogonodae</taxon>
        <taxon>Paspaleae</taxon>
        <taxon>Paspalinae</taxon>
        <taxon>Paspalum</taxon>
    </lineage>
</organism>
<dbReference type="AlphaFoldDB" id="A0AAQ3TK71"/>
<sequence>MAPPQSAPSVASAHPGHRCTAAAPSVAHHCGSGHRCCLAISQRCPPLRPLALLAAPHRRCPHRLYFSQSVSNSPSETPTPLSIAATPAPPQVMFMLAIPCDLPYYLPLPSKIFDARSNSWAQN</sequence>
<reference evidence="1 2" key="1">
    <citation type="submission" date="2024-02" db="EMBL/GenBank/DDBJ databases">
        <title>High-quality chromosome-scale genome assembly of Pensacola bahiagrass (Paspalum notatum Flugge var. saurae).</title>
        <authorList>
            <person name="Vega J.M."/>
            <person name="Podio M."/>
            <person name="Orjuela J."/>
            <person name="Siena L.A."/>
            <person name="Pessino S.C."/>
            <person name="Combes M.C."/>
            <person name="Mariac C."/>
            <person name="Albertini E."/>
            <person name="Pupilli F."/>
            <person name="Ortiz J.P.A."/>
            <person name="Leblanc O."/>
        </authorList>
    </citation>
    <scope>NUCLEOTIDE SEQUENCE [LARGE SCALE GENOMIC DNA]</scope>
    <source>
        <strain evidence="1">R1</strain>
        <tissue evidence="1">Leaf</tissue>
    </source>
</reference>